<feature type="domain" description="Probable transposase IS891/IS1136/IS1341" evidence="1">
    <location>
        <begin position="23"/>
        <end position="78"/>
    </location>
</feature>
<dbReference type="Proteomes" id="UP000065797">
    <property type="component" value="Unassembled WGS sequence"/>
</dbReference>
<dbReference type="AlphaFoldDB" id="A0A120EED8"/>
<proteinExistence type="predicted"/>
<evidence type="ECO:0000259" key="1">
    <source>
        <dbReference type="Pfam" id="PF01385"/>
    </source>
</evidence>
<gene>
    <name evidence="2" type="ORF">AWW70_19120</name>
</gene>
<protein>
    <recommendedName>
        <fullName evidence="1">Probable transposase IS891/IS1136/IS1341 domain-containing protein</fullName>
    </recommendedName>
</protein>
<organism evidence="2 3">
    <name type="scientific">Bacillus mycoides</name>
    <dbReference type="NCBI Taxonomy" id="1405"/>
    <lineage>
        <taxon>Bacteria</taxon>
        <taxon>Bacillati</taxon>
        <taxon>Bacillota</taxon>
        <taxon>Bacilli</taxon>
        <taxon>Bacillales</taxon>
        <taxon>Bacillaceae</taxon>
        <taxon>Bacillus</taxon>
        <taxon>Bacillus cereus group</taxon>
    </lineage>
</organism>
<comment type="caution">
    <text evidence="2">The sequence shown here is derived from an EMBL/GenBank/DDBJ whole genome shotgun (WGS) entry which is preliminary data.</text>
</comment>
<name>A0A120EED8_BACMY</name>
<accession>A0A120EED8</accession>
<dbReference type="InterPro" id="IPR001959">
    <property type="entry name" value="Transposase"/>
</dbReference>
<evidence type="ECO:0000313" key="2">
    <source>
        <dbReference type="EMBL" id="KWU58948.1"/>
    </source>
</evidence>
<sequence>MDDIYGMHPLYLTHYPKVVSFLKLVKDSVRWNKQRICVAKLHEKVANQRKNSLHHKSKELAANFDVVTIEDLHMKGMSLSELTYECSCGLTMSRDYNAAINIKKEAIHLLALA</sequence>
<dbReference type="EMBL" id="LRPH01000070">
    <property type="protein sequence ID" value="KWU58948.1"/>
    <property type="molecule type" value="Genomic_DNA"/>
</dbReference>
<evidence type="ECO:0000313" key="3">
    <source>
        <dbReference type="Proteomes" id="UP000065797"/>
    </source>
</evidence>
<dbReference type="Pfam" id="PF01385">
    <property type="entry name" value="OrfB_IS605"/>
    <property type="match status" value="1"/>
</dbReference>
<reference evidence="2 3" key="1">
    <citation type="submission" date="2016-01" db="EMBL/GenBank/DDBJ databases">
        <authorList>
            <person name="McClelland M."/>
            <person name="Jain A."/>
            <person name="Saraogi P."/>
            <person name="Mendelson R."/>
            <person name="Westerman R."/>
            <person name="SanMiguel P."/>
            <person name="Csonka L."/>
        </authorList>
    </citation>
    <scope>NUCLEOTIDE SEQUENCE [LARGE SCALE GENOMIC DNA]</scope>
    <source>
        <strain evidence="2 3">PE8-15</strain>
    </source>
</reference>